<reference evidence="2 3" key="1">
    <citation type="submission" date="2022-05" db="EMBL/GenBank/DDBJ databases">
        <authorList>
            <person name="Zhou X."/>
            <person name="Li K."/>
            <person name="Man Y."/>
        </authorList>
    </citation>
    <scope>NUCLEOTIDE SEQUENCE [LARGE SCALE GENOMIC DNA]</scope>
    <source>
        <strain evidence="2 3">MS405</strain>
    </source>
</reference>
<evidence type="ECO:0000313" key="3">
    <source>
        <dbReference type="Proteomes" id="UP000829992"/>
    </source>
</evidence>
<proteinExistence type="predicted"/>
<evidence type="ECO:0008006" key="4">
    <source>
        <dbReference type="Google" id="ProtNLM"/>
    </source>
</evidence>
<evidence type="ECO:0000256" key="1">
    <source>
        <dbReference type="SAM" id="SignalP"/>
    </source>
</evidence>
<evidence type="ECO:0000313" key="2">
    <source>
        <dbReference type="EMBL" id="UQT61214.1"/>
    </source>
</evidence>
<sequence>MHSGIKATIMAVVGASLALGLSAAPASGYSDGRQTQDQKALACNVMGASDKDGQSYIQNPLPSGSKIYGNPNSACTHSYIGPDHTADYHCSRKGGDGRRYTYTRFFNGSDVRHGWVRNSTFHDGGSEVDCAS</sequence>
<accession>A0ABY4Q6D5</accession>
<dbReference type="RefSeq" id="WP_249592546.1">
    <property type="nucleotide sequence ID" value="NZ_BAAAQL010000038.1"/>
</dbReference>
<keyword evidence="1" id="KW-0732">Signal</keyword>
<name>A0ABY4Q6D5_9ACTN</name>
<dbReference type="Proteomes" id="UP000829992">
    <property type="component" value="Chromosome"/>
</dbReference>
<protein>
    <recommendedName>
        <fullName evidence="4">Secreted protein</fullName>
    </recommendedName>
</protein>
<organism evidence="2 3">
    <name type="scientific">Streptomyces durmitorensis</name>
    <dbReference type="NCBI Taxonomy" id="319947"/>
    <lineage>
        <taxon>Bacteria</taxon>
        <taxon>Bacillati</taxon>
        <taxon>Actinomycetota</taxon>
        <taxon>Actinomycetes</taxon>
        <taxon>Kitasatosporales</taxon>
        <taxon>Streptomycetaceae</taxon>
        <taxon>Streptomyces</taxon>
    </lineage>
</organism>
<gene>
    <name evidence="2" type="ORF">M4V62_42495</name>
</gene>
<feature type="chain" id="PRO_5046250139" description="Secreted protein" evidence="1">
    <location>
        <begin position="27"/>
        <end position="132"/>
    </location>
</feature>
<dbReference type="EMBL" id="CP097289">
    <property type="protein sequence ID" value="UQT61214.1"/>
    <property type="molecule type" value="Genomic_DNA"/>
</dbReference>
<keyword evidence="3" id="KW-1185">Reference proteome</keyword>
<feature type="signal peptide" evidence="1">
    <location>
        <begin position="1"/>
        <end position="26"/>
    </location>
</feature>